<name>A0ACA9MQH5_9GLOM</name>
<sequence>FCEVHSKNILLMRNIDMSITIKLEMLRQGTGLNWDSAILILKTFLYNILIRNIDTSITIKLEILRQGTGSNWVLN</sequence>
<gene>
    <name evidence="1" type="ORF">DHETER_LOCUS7403</name>
</gene>
<accession>A0ACA9MQH5</accession>
<comment type="caution">
    <text evidence="1">The sequence shown here is derived from an EMBL/GenBank/DDBJ whole genome shotgun (WGS) entry which is preliminary data.</text>
</comment>
<proteinExistence type="predicted"/>
<evidence type="ECO:0000313" key="1">
    <source>
        <dbReference type="EMBL" id="CAG8604925.1"/>
    </source>
</evidence>
<protein>
    <submittedName>
        <fullName evidence="1">6257_t:CDS:1</fullName>
    </submittedName>
</protein>
<reference evidence="1" key="1">
    <citation type="submission" date="2021-06" db="EMBL/GenBank/DDBJ databases">
        <authorList>
            <person name="Kallberg Y."/>
            <person name="Tangrot J."/>
            <person name="Rosling A."/>
        </authorList>
    </citation>
    <scope>NUCLEOTIDE SEQUENCE</scope>
    <source>
        <strain evidence="1">IL203A</strain>
    </source>
</reference>
<evidence type="ECO:0000313" key="2">
    <source>
        <dbReference type="Proteomes" id="UP000789702"/>
    </source>
</evidence>
<organism evidence="1 2">
    <name type="scientific">Dentiscutata heterogama</name>
    <dbReference type="NCBI Taxonomy" id="1316150"/>
    <lineage>
        <taxon>Eukaryota</taxon>
        <taxon>Fungi</taxon>
        <taxon>Fungi incertae sedis</taxon>
        <taxon>Mucoromycota</taxon>
        <taxon>Glomeromycotina</taxon>
        <taxon>Glomeromycetes</taxon>
        <taxon>Diversisporales</taxon>
        <taxon>Gigasporaceae</taxon>
        <taxon>Dentiscutata</taxon>
    </lineage>
</organism>
<dbReference type="EMBL" id="CAJVPU010010360">
    <property type="protein sequence ID" value="CAG8604925.1"/>
    <property type="molecule type" value="Genomic_DNA"/>
</dbReference>
<keyword evidence="2" id="KW-1185">Reference proteome</keyword>
<feature type="non-terminal residue" evidence="1">
    <location>
        <position position="1"/>
    </location>
</feature>
<dbReference type="Proteomes" id="UP000789702">
    <property type="component" value="Unassembled WGS sequence"/>
</dbReference>